<dbReference type="OrthoDB" id="8453984at2"/>
<feature type="transmembrane region" description="Helical" evidence="2">
    <location>
        <begin position="6"/>
        <end position="27"/>
    </location>
</feature>
<sequence length="60" mass="6059">MENWAFDIGSFIAGILGGGVVGSLVTLSFTKKMRSDGNGNAVDQSGAKAGGDIVGRDKKG</sequence>
<evidence type="ECO:0000256" key="2">
    <source>
        <dbReference type="SAM" id="Phobius"/>
    </source>
</evidence>
<dbReference type="STRING" id="1265309.K529_014110"/>
<gene>
    <name evidence="3" type="ORF">K529_014110</name>
</gene>
<dbReference type="EMBL" id="CP015230">
    <property type="protein sequence ID" value="ANP41906.1"/>
    <property type="molecule type" value="Genomic_DNA"/>
</dbReference>
<dbReference type="RefSeq" id="WP_005628339.1">
    <property type="nucleotide sequence ID" value="NZ_CP015230.1"/>
</dbReference>
<keyword evidence="2" id="KW-1133">Transmembrane helix</keyword>
<protein>
    <submittedName>
        <fullName evidence="3">Uncharacterized protein</fullName>
    </submittedName>
</protein>
<reference evidence="3 4" key="1">
    <citation type="journal article" date="2016" name="ISME J.">
        <title>Global occurrence and heterogeneity of the Roseobacter-clade species Ruegeria mobilis.</title>
        <authorList>
            <person name="Sonnenschein E."/>
            <person name="Gram L."/>
        </authorList>
    </citation>
    <scope>NUCLEOTIDE SEQUENCE [LARGE SCALE GENOMIC DNA]</scope>
    <source>
        <strain evidence="3 4">F1926</strain>
    </source>
</reference>
<evidence type="ECO:0000313" key="3">
    <source>
        <dbReference type="EMBL" id="ANP41906.1"/>
    </source>
</evidence>
<accession>A0A1B1A5X0</accession>
<proteinExistence type="predicted"/>
<dbReference type="Proteomes" id="UP000013243">
    <property type="component" value="Chromosome"/>
</dbReference>
<dbReference type="AlphaFoldDB" id="A0A1B1A5X0"/>
<organism evidence="3 4">
    <name type="scientific">Tritonibacter mobilis F1926</name>
    <dbReference type="NCBI Taxonomy" id="1265309"/>
    <lineage>
        <taxon>Bacteria</taxon>
        <taxon>Pseudomonadati</taxon>
        <taxon>Pseudomonadota</taxon>
        <taxon>Alphaproteobacteria</taxon>
        <taxon>Rhodobacterales</taxon>
        <taxon>Paracoccaceae</taxon>
        <taxon>Tritonibacter</taxon>
    </lineage>
</organism>
<keyword evidence="2" id="KW-0812">Transmembrane</keyword>
<keyword evidence="2" id="KW-0472">Membrane</keyword>
<feature type="region of interest" description="Disordered" evidence="1">
    <location>
        <begin position="35"/>
        <end position="60"/>
    </location>
</feature>
<dbReference type="KEGG" id="rmb:K529_014110"/>
<name>A0A1B1A5X0_9RHOB</name>
<evidence type="ECO:0000313" key="4">
    <source>
        <dbReference type="Proteomes" id="UP000013243"/>
    </source>
</evidence>
<evidence type="ECO:0000256" key="1">
    <source>
        <dbReference type="SAM" id="MobiDB-lite"/>
    </source>
</evidence>
<dbReference type="GeneID" id="28250990"/>